<dbReference type="PANTHER" id="PTHR13520:SF1">
    <property type="entry name" value="RINT1-LIKE PROTEIN MAG2"/>
    <property type="match status" value="1"/>
</dbReference>
<dbReference type="InterPro" id="IPR007528">
    <property type="entry name" value="RINT1_Tip20"/>
</dbReference>
<gene>
    <name evidence="1" type="ORF">QJS10_CPB18g01343</name>
</gene>
<evidence type="ECO:0008006" key="3">
    <source>
        <dbReference type="Google" id="ProtNLM"/>
    </source>
</evidence>
<dbReference type="EMBL" id="JAUJYO010000018">
    <property type="protein sequence ID" value="KAK1289320.1"/>
    <property type="molecule type" value="Genomic_DNA"/>
</dbReference>
<dbReference type="GO" id="GO:0060628">
    <property type="term" value="P:regulation of ER to Golgi vesicle-mediated transport"/>
    <property type="evidence" value="ECO:0007669"/>
    <property type="project" value="TreeGrafter"/>
</dbReference>
<comment type="caution">
    <text evidence="1">The sequence shown here is derived from an EMBL/GenBank/DDBJ whole genome shotgun (WGS) entry which is preliminary data.</text>
</comment>
<reference evidence="1" key="1">
    <citation type="journal article" date="2023" name="Nat. Commun.">
        <title>Diploid and tetraploid genomes of Acorus and the evolution of monocots.</title>
        <authorList>
            <person name="Ma L."/>
            <person name="Liu K.W."/>
            <person name="Li Z."/>
            <person name="Hsiao Y.Y."/>
            <person name="Qi Y."/>
            <person name="Fu T."/>
            <person name="Tang G.D."/>
            <person name="Zhang D."/>
            <person name="Sun W.H."/>
            <person name="Liu D.K."/>
            <person name="Li Y."/>
            <person name="Chen G.Z."/>
            <person name="Liu X.D."/>
            <person name="Liao X.Y."/>
            <person name="Jiang Y.T."/>
            <person name="Yu X."/>
            <person name="Hao Y."/>
            <person name="Huang J."/>
            <person name="Zhao X.W."/>
            <person name="Ke S."/>
            <person name="Chen Y.Y."/>
            <person name="Wu W.L."/>
            <person name="Hsu J.L."/>
            <person name="Lin Y.F."/>
            <person name="Huang M.D."/>
            <person name="Li C.Y."/>
            <person name="Huang L."/>
            <person name="Wang Z.W."/>
            <person name="Zhao X."/>
            <person name="Zhong W.Y."/>
            <person name="Peng D.H."/>
            <person name="Ahmad S."/>
            <person name="Lan S."/>
            <person name="Zhang J.S."/>
            <person name="Tsai W.C."/>
            <person name="Van de Peer Y."/>
            <person name="Liu Z.J."/>
        </authorList>
    </citation>
    <scope>NUCLEOTIDE SEQUENCE</scope>
    <source>
        <strain evidence="1">CP</strain>
    </source>
</reference>
<name>A0AAV9CKC2_ACOCL</name>
<dbReference type="Pfam" id="PF04437">
    <property type="entry name" value="RINT1_TIP1"/>
    <property type="match status" value="1"/>
</dbReference>
<dbReference type="GO" id="GO:0070939">
    <property type="term" value="C:Dsl1/NZR complex"/>
    <property type="evidence" value="ECO:0007669"/>
    <property type="project" value="InterPro"/>
</dbReference>
<dbReference type="GO" id="GO:0006888">
    <property type="term" value="P:endoplasmic reticulum to Golgi vesicle-mediated transport"/>
    <property type="evidence" value="ECO:0007669"/>
    <property type="project" value="InterPro"/>
</dbReference>
<organism evidence="1 2">
    <name type="scientific">Acorus calamus</name>
    <name type="common">Sweet flag</name>
    <dbReference type="NCBI Taxonomy" id="4465"/>
    <lineage>
        <taxon>Eukaryota</taxon>
        <taxon>Viridiplantae</taxon>
        <taxon>Streptophyta</taxon>
        <taxon>Embryophyta</taxon>
        <taxon>Tracheophyta</taxon>
        <taxon>Spermatophyta</taxon>
        <taxon>Magnoliopsida</taxon>
        <taxon>Liliopsida</taxon>
        <taxon>Acoraceae</taxon>
        <taxon>Acorus</taxon>
    </lineage>
</organism>
<keyword evidence="2" id="KW-1185">Reference proteome</keyword>
<proteinExistence type="predicted"/>
<protein>
    <recommendedName>
        <fullName evidence="3">RINT1-like protein MAG2</fullName>
    </recommendedName>
</protein>
<dbReference type="PANTHER" id="PTHR13520">
    <property type="entry name" value="RAD50-INTERACTING PROTEIN 1 RINT-1"/>
    <property type="match status" value="1"/>
</dbReference>
<reference evidence="1" key="2">
    <citation type="submission" date="2023-06" db="EMBL/GenBank/DDBJ databases">
        <authorList>
            <person name="Ma L."/>
            <person name="Liu K.-W."/>
            <person name="Li Z."/>
            <person name="Hsiao Y.-Y."/>
            <person name="Qi Y."/>
            <person name="Fu T."/>
            <person name="Tang G."/>
            <person name="Zhang D."/>
            <person name="Sun W.-H."/>
            <person name="Liu D.-K."/>
            <person name="Li Y."/>
            <person name="Chen G.-Z."/>
            <person name="Liu X.-D."/>
            <person name="Liao X.-Y."/>
            <person name="Jiang Y.-T."/>
            <person name="Yu X."/>
            <person name="Hao Y."/>
            <person name="Huang J."/>
            <person name="Zhao X.-W."/>
            <person name="Ke S."/>
            <person name="Chen Y.-Y."/>
            <person name="Wu W.-L."/>
            <person name="Hsu J.-L."/>
            <person name="Lin Y.-F."/>
            <person name="Huang M.-D."/>
            <person name="Li C.-Y."/>
            <person name="Huang L."/>
            <person name="Wang Z.-W."/>
            <person name="Zhao X."/>
            <person name="Zhong W.-Y."/>
            <person name="Peng D.-H."/>
            <person name="Ahmad S."/>
            <person name="Lan S."/>
            <person name="Zhang J.-S."/>
            <person name="Tsai W.-C."/>
            <person name="Van De Peer Y."/>
            <person name="Liu Z.-J."/>
        </authorList>
    </citation>
    <scope>NUCLEOTIDE SEQUENCE</scope>
    <source>
        <strain evidence="1">CP</strain>
        <tissue evidence="1">Leaves</tissue>
    </source>
</reference>
<dbReference type="Proteomes" id="UP001180020">
    <property type="component" value="Unassembled WGS sequence"/>
</dbReference>
<sequence>MDLAVHLPRSTDLSPSLLSFLDVRFRTKEDLSESPNLASELRNQCFDLESDLQGLHGRLTSAVDAYASHSERIGGLFEGIRADLINLRSTVRDSGTFLDGTGVERTERREQILALAKEVARVETVRSYAVEPGQSGYLVELESNWTFFQLMTDGPVGFSKNGIETALKLDSLIGDVEDAVSTSVTGKFKQLPLAANSEETRLIAIKFLKQIEDILTCIKISRPQWMHLLSAVDHRVDRALAVLRPQAIADHRALLTSFGWPPPLLGSGSVNSNVGNSPALANPLLTMKGDHKTQYCENFLALCNLQELQRQRKSRQLEGHNLEIALRQPLWAIEELVNPIYVASQRHFSKWVDKPELIFTLIYKITRDFIDSMDEILQPLVDKARLSGYSCREEWVSSMVTSLSTYLAKEIFPVYVGHLEEDSSTGIRSSARISWLHLIDSLIAFDKRILSLITNSGLLISIEEDDNLQRISSMSVFCDRPDWFEIWMEIELDDVLMRLKPEIEDEKNWSTKIQGAALLGYDDCRSPAVSGAVLRHLSAVIDRCRPLPSVPLRARFIRLVGAPIVKEFLDCQLRRCQEAEGLTALADDDALIKVANCVNATRYFESVLKEWSEDVFFIEMALCETRKSEIGSSESIFEEEILKMKGFRTEWLEKISTVILRGFDARCRDYFKNKKQWQDKAEEVSVVSQTFISVLDYLQGKISKLEGDLNEVDFVGLWRSLANAVDQLIFAGVLMSNANFYDGGVERFRGNLEVLFGVFRSWCLRPEGFFPKSNEGLRLLQMEQKHLRQAIGDGKEKWLRDNGIKHLTSAEVEKIAKHRVYKPVETVGDEF</sequence>
<dbReference type="PROSITE" id="PS51386">
    <property type="entry name" value="RINT1_TIP20"/>
    <property type="match status" value="1"/>
</dbReference>
<accession>A0AAV9CKC2</accession>
<dbReference type="AlphaFoldDB" id="A0AAV9CKC2"/>
<evidence type="ECO:0000313" key="1">
    <source>
        <dbReference type="EMBL" id="KAK1289320.1"/>
    </source>
</evidence>
<dbReference type="GO" id="GO:0006890">
    <property type="term" value="P:retrograde vesicle-mediated transport, Golgi to endoplasmic reticulum"/>
    <property type="evidence" value="ECO:0007669"/>
    <property type="project" value="InterPro"/>
</dbReference>
<evidence type="ECO:0000313" key="2">
    <source>
        <dbReference type="Proteomes" id="UP001180020"/>
    </source>
</evidence>